<dbReference type="AlphaFoldDB" id="T0ZSW0"/>
<organism evidence="9">
    <name type="scientific">mine drainage metagenome</name>
    <dbReference type="NCBI Taxonomy" id="410659"/>
    <lineage>
        <taxon>unclassified sequences</taxon>
        <taxon>metagenomes</taxon>
        <taxon>ecological metagenomes</taxon>
    </lineage>
</organism>
<evidence type="ECO:0000256" key="3">
    <source>
        <dbReference type="ARBA" id="ARBA00022741"/>
    </source>
</evidence>
<evidence type="ECO:0000256" key="5">
    <source>
        <dbReference type="ARBA" id="ARBA00022840"/>
    </source>
</evidence>
<keyword evidence="4 9" id="KW-0418">Kinase</keyword>
<keyword evidence="2 9" id="KW-0808">Transferase</keyword>
<reference evidence="9" key="1">
    <citation type="submission" date="2013-08" db="EMBL/GenBank/DDBJ databases">
        <authorList>
            <person name="Mendez C."/>
            <person name="Richter M."/>
            <person name="Ferrer M."/>
            <person name="Sanchez J."/>
        </authorList>
    </citation>
    <scope>NUCLEOTIDE SEQUENCE</scope>
</reference>
<dbReference type="InterPro" id="IPR027417">
    <property type="entry name" value="P-loop_NTPase"/>
</dbReference>
<evidence type="ECO:0000256" key="2">
    <source>
        <dbReference type="ARBA" id="ARBA00022679"/>
    </source>
</evidence>
<dbReference type="GO" id="GO:0005524">
    <property type="term" value="F:ATP binding"/>
    <property type="evidence" value="ECO:0007669"/>
    <property type="project" value="UniProtKB-KW"/>
</dbReference>
<keyword evidence="3" id="KW-0547">Nucleotide-binding</keyword>
<dbReference type="Pfam" id="PF02224">
    <property type="entry name" value="Cytidylate_kin"/>
    <property type="match status" value="1"/>
</dbReference>
<accession>T0ZSW0</accession>
<comment type="catalytic activity">
    <reaction evidence="6">
        <text>dCMP + ATP = dCDP + ADP</text>
        <dbReference type="Rhea" id="RHEA:25094"/>
        <dbReference type="ChEBI" id="CHEBI:30616"/>
        <dbReference type="ChEBI" id="CHEBI:57566"/>
        <dbReference type="ChEBI" id="CHEBI:58593"/>
        <dbReference type="ChEBI" id="CHEBI:456216"/>
        <dbReference type="EC" id="2.7.4.25"/>
    </reaction>
</comment>
<evidence type="ECO:0000259" key="8">
    <source>
        <dbReference type="Pfam" id="PF02224"/>
    </source>
</evidence>
<feature type="non-terminal residue" evidence="9">
    <location>
        <position position="168"/>
    </location>
</feature>
<proteinExistence type="predicted"/>
<comment type="caution">
    <text evidence="9">The sequence shown here is derived from an EMBL/GenBank/DDBJ whole genome shotgun (WGS) entry which is preliminary data.</text>
</comment>
<reference evidence="9" key="2">
    <citation type="journal article" date="2014" name="ISME J.">
        <title>Microbial stratification in low pH oxic and suboxic macroscopic growths along an acid mine drainage.</title>
        <authorList>
            <person name="Mendez-Garcia C."/>
            <person name="Mesa V."/>
            <person name="Sprenger R.R."/>
            <person name="Richter M."/>
            <person name="Diez M.S."/>
            <person name="Solano J."/>
            <person name="Bargiela R."/>
            <person name="Golyshina O.V."/>
            <person name="Manteca A."/>
            <person name="Ramos J.L."/>
            <person name="Gallego J.R."/>
            <person name="Llorente I."/>
            <person name="Martins Dos Santos V.A."/>
            <person name="Jensen O.N."/>
            <person name="Pelaez A.I."/>
            <person name="Sanchez J."/>
            <person name="Ferrer M."/>
        </authorList>
    </citation>
    <scope>NUCLEOTIDE SEQUENCE</scope>
</reference>
<dbReference type="Gene3D" id="3.40.50.300">
    <property type="entry name" value="P-loop containing nucleotide triphosphate hydrolases"/>
    <property type="match status" value="1"/>
</dbReference>
<keyword evidence="5" id="KW-0067">ATP-binding</keyword>
<evidence type="ECO:0000256" key="1">
    <source>
        <dbReference type="ARBA" id="ARBA00012906"/>
    </source>
</evidence>
<sequence>MGRLVARSLELPFLDTGIFYRALTVAAARAGLRPDDESGLAALAQAFKVEVNTDPQAQGWRAMVDGSPLDLELWDPKLSSRLALAASLGPVRAALLERQREAGGGGVVAVGRDTGTVVFPAADRKFYLDAPPPVRLERRRQELDRRGLSTSDALLAEEVVARDQSDSR</sequence>
<dbReference type="GO" id="GO:0036430">
    <property type="term" value="F:CMP kinase activity"/>
    <property type="evidence" value="ECO:0007669"/>
    <property type="project" value="RHEA"/>
</dbReference>
<gene>
    <name evidence="9" type="ORF">B1B_12258</name>
</gene>
<evidence type="ECO:0000256" key="7">
    <source>
        <dbReference type="ARBA" id="ARBA00048478"/>
    </source>
</evidence>
<name>T0ZSW0_9ZZZZ</name>
<evidence type="ECO:0000313" key="9">
    <source>
        <dbReference type="EMBL" id="EQD47622.1"/>
    </source>
</evidence>
<dbReference type="SUPFAM" id="SSF52540">
    <property type="entry name" value="P-loop containing nucleoside triphosphate hydrolases"/>
    <property type="match status" value="1"/>
</dbReference>
<evidence type="ECO:0000256" key="4">
    <source>
        <dbReference type="ARBA" id="ARBA00022777"/>
    </source>
</evidence>
<protein>
    <recommendedName>
        <fullName evidence="1">(d)CMP kinase</fullName>
        <ecNumber evidence="1">2.7.4.25</ecNumber>
    </recommendedName>
</protein>
<comment type="catalytic activity">
    <reaction evidence="7">
        <text>CMP + ATP = CDP + ADP</text>
        <dbReference type="Rhea" id="RHEA:11600"/>
        <dbReference type="ChEBI" id="CHEBI:30616"/>
        <dbReference type="ChEBI" id="CHEBI:58069"/>
        <dbReference type="ChEBI" id="CHEBI:60377"/>
        <dbReference type="ChEBI" id="CHEBI:456216"/>
        <dbReference type="EC" id="2.7.4.25"/>
    </reaction>
</comment>
<evidence type="ECO:0000256" key="6">
    <source>
        <dbReference type="ARBA" id="ARBA00047615"/>
    </source>
</evidence>
<dbReference type="InterPro" id="IPR011994">
    <property type="entry name" value="Cytidylate_kinase_dom"/>
</dbReference>
<dbReference type="EC" id="2.7.4.25" evidence="1"/>
<dbReference type="EMBL" id="AUZY01008029">
    <property type="protein sequence ID" value="EQD47622.1"/>
    <property type="molecule type" value="Genomic_DNA"/>
</dbReference>
<dbReference type="GO" id="GO:0036431">
    <property type="term" value="F:dCMP kinase activity"/>
    <property type="evidence" value="ECO:0007669"/>
    <property type="project" value="InterPro"/>
</dbReference>
<feature type="domain" description="Cytidylate kinase" evidence="8">
    <location>
        <begin position="2"/>
        <end position="167"/>
    </location>
</feature>